<dbReference type="EMBL" id="JABJWZ010000051">
    <property type="protein sequence ID" value="MBB1253400.1"/>
    <property type="molecule type" value="Genomic_DNA"/>
</dbReference>
<sequence length="176" mass="18422">MTPRTTRTVLTAALAMTGALLLSACGGSDAGGSPSAENTTATQAAPKLKATGAFVPEPVDRKAAGGFLTLTNSGDAADKLLSATSDVSDDVQIHEVVDNKMRQVDSFDVPANGELKLRRGGNHLMFMELKRELAEGDTVKVELRFEKSAPIRLDVPVESRTHTADGGGDHSGHDGH</sequence>
<dbReference type="InterPro" id="IPR058248">
    <property type="entry name" value="Lxx211020-like"/>
</dbReference>
<evidence type="ECO:0000313" key="3">
    <source>
        <dbReference type="EMBL" id="MBB1253400.1"/>
    </source>
</evidence>
<dbReference type="EMBL" id="JABJXA010000076">
    <property type="protein sequence ID" value="MBB1260015.1"/>
    <property type="molecule type" value="Genomic_DNA"/>
</dbReference>
<dbReference type="PANTHER" id="PTHR36302">
    <property type="entry name" value="BLR7088 PROTEIN"/>
    <property type="match status" value="1"/>
</dbReference>
<proteinExistence type="predicted"/>
<reference evidence="5 6" key="1">
    <citation type="submission" date="2020-05" db="EMBL/GenBank/DDBJ databases">
        <title>Classification of alakaliphilic streptomycetes isolated from an alkaline soil next to Lonar Crater, India and a proposal for the recognition of Streptomyces alkaliterrae sp. nov.</title>
        <authorList>
            <person name="Golinska P."/>
        </authorList>
    </citation>
    <scope>NUCLEOTIDE SEQUENCE [LARGE SCALE GENOMIC DNA]</scope>
    <source>
        <strain evidence="6">OF3</strain>
        <strain evidence="5">OF8</strain>
    </source>
</reference>
<accession>A0A7W3WXE9</accession>
<dbReference type="SUPFAM" id="SSF110087">
    <property type="entry name" value="DR1885-like metal-binding protein"/>
    <property type="match status" value="1"/>
</dbReference>
<reference evidence="4" key="2">
    <citation type="journal article" name="Syst. Appl. Microbiol.">
        <title>Streptomyces alkaliterrae sp. nov., isolated from an alkaline soil, and emended descriptions of Streptomyces alkaliphilus, Streptomyces calidiresistens and Streptomyces durbertensis.</title>
        <authorList>
            <person name="Swiecimska M."/>
            <person name="Golinska P."/>
            <person name="Nouioui I."/>
            <person name="Wypij M."/>
            <person name="Rai M."/>
            <person name="Sangal V."/>
            <person name="Goodfellow M."/>
        </authorList>
    </citation>
    <scope>NUCLEOTIDE SEQUENCE</scope>
    <source>
        <strain evidence="3">OF3</strain>
        <strain evidence="4">OF8</strain>
    </source>
</reference>
<feature type="chain" id="PRO_5044130321" evidence="2">
    <location>
        <begin position="31"/>
        <end position="176"/>
    </location>
</feature>
<dbReference type="AlphaFoldDB" id="A0A7W3WXE9"/>
<evidence type="ECO:0000256" key="1">
    <source>
        <dbReference type="SAM" id="MobiDB-lite"/>
    </source>
</evidence>
<dbReference type="Proteomes" id="UP000525686">
    <property type="component" value="Unassembled WGS sequence"/>
</dbReference>
<gene>
    <name evidence="3" type="ORF">H3146_08440</name>
    <name evidence="4" type="ORF">H3147_14400</name>
</gene>
<dbReference type="InterPro" id="IPR007410">
    <property type="entry name" value="LpqE-like"/>
</dbReference>
<evidence type="ECO:0000313" key="5">
    <source>
        <dbReference type="Proteomes" id="UP000517765"/>
    </source>
</evidence>
<evidence type="ECO:0000256" key="2">
    <source>
        <dbReference type="SAM" id="SignalP"/>
    </source>
</evidence>
<dbReference type="RefSeq" id="WP_181353954.1">
    <property type="nucleotide sequence ID" value="NZ_JABJWZ010000051.1"/>
</dbReference>
<dbReference type="Proteomes" id="UP000517765">
    <property type="component" value="Unassembled WGS sequence"/>
</dbReference>
<evidence type="ECO:0000313" key="6">
    <source>
        <dbReference type="Proteomes" id="UP000525686"/>
    </source>
</evidence>
<feature type="signal peptide" evidence="2">
    <location>
        <begin position="1"/>
        <end position="30"/>
    </location>
</feature>
<organism evidence="4 5">
    <name type="scientific">Streptomyces alkaliterrae</name>
    <dbReference type="NCBI Taxonomy" id="2213162"/>
    <lineage>
        <taxon>Bacteria</taxon>
        <taxon>Bacillati</taxon>
        <taxon>Actinomycetota</taxon>
        <taxon>Actinomycetes</taxon>
        <taxon>Kitasatosporales</taxon>
        <taxon>Streptomycetaceae</taxon>
        <taxon>Streptomyces</taxon>
    </lineage>
</organism>
<dbReference type="PANTHER" id="PTHR36302:SF1">
    <property type="entry name" value="COPPER CHAPERONE PCU(A)C"/>
    <property type="match status" value="1"/>
</dbReference>
<keyword evidence="2" id="KW-0732">Signal</keyword>
<dbReference type="Pfam" id="PF04314">
    <property type="entry name" value="PCuAC"/>
    <property type="match status" value="1"/>
</dbReference>
<comment type="caution">
    <text evidence="4">The sequence shown here is derived from an EMBL/GenBank/DDBJ whole genome shotgun (WGS) entry which is preliminary data.</text>
</comment>
<name>A0A7W3WXE9_9ACTN</name>
<evidence type="ECO:0000313" key="4">
    <source>
        <dbReference type="EMBL" id="MBB1260015.1"/>
    </source>
</evidence>
<dbReference type="Gene3D" id="2.60.40.1890">
    <property type="entry name" value="PCu(A)C copper chaperone"/>
    <property type="match status" value="1"/>
</dbReference>
<dbReference type="InterPro" id="IPR036182">
    <property type="entry name" value="PCuAC_sf"/>
</dbReference>
<dbReference type="PROSITE" id="PS51257">
    <property type="entry name" value="PROKAR_LIPOPROTEIN"/>
    <property type="match status" value="1"/>
</dbReference>
<protein>
    <submittedName>
        <fullName evidence="4">Copper chaperone PCu(A)C</fullName>
    </submittedName>
</protein>
<feature type="region of interest" description="Disordered" evidence="1">
    <location>
        <begin position="156"/>
        <end position="176"/>
    </location>
</feature>